<name>A0A5B7JPL3_PORTR</name>
<gene>
    <name evidence="2" type="ORF">E2C01_091788</name>
</gene>
<keyword evidence="3" id="KW-1185">Reference proteome</keyword>
<sequence>MCVCDKNSVNIKDTLFFFSISKTIFIHTTRNLTLKPSITHSQGRFIPTGSKRMNNLKAEKGLMEMKAEEAEEEEEDEEEETGKATM</sequence>
<evidence type="ECO:0000313" key="3">
    <source>
        <dbReference type="Proteomes" id="UP000324222"/>
    </source>
</evidence>
<evidence type="ECO:0000256" key="1">
    <source>
        <dbReference type="SAM" id="MobiDB-lite"/>
    </source>
</evidence>
<proteinExistence type="predicted"/>
<accession>A0A5B7JPL3</accession>
<organism evidence="2 3">
    <name type="scientific">Portunus trituberculatus</name>
    <name type="common">Swimming crab</name>
    <name type="synonym">Neptunus trituberculatus</name>
    <dbReference type="NCBI Taxonomy" id="210409"/>
    <lineage>
        <taxon>Eukaryota</taxon>
        <taxon>Metazoa</taxon>
        <taxon>Ecdysozoa</taxon>
        <taxon>Arthropoda</taxon>
        <taxon>Crustacea</taxon>
        <taxon>Multicrustacea</taxon>
        <taxon>Malacostraca</taxon>
        <taxon>Eumalacostraca</taxon>
        <taxon>Eucarida</taxon>
        <taxon>Decapoda</taxon>
        <taxon>Pleocyemata</taxon>
        <taxon>Brachyura</taxon>
        <taxon>Eubrachyura</taxon>
        <taxon>Portunoidea</taxon>
        <taxon>Portunidae</taxon>
        <taxon>Portuninae</taxon>
        <taxon>Portunus</taxon>
    </lineage>
</organism>
<dbReference type="EMBL" id="VSRR010106308">
    <property type="protein sequence ID" value="MPC96525.1"/>
    <property type="molecule type" value="Genomic_DNA"/>
</dbReference>
<comment type="caution">
    <text evidence="2">The sequence shown here is derived from an EMBL/GenBank/DDBJ whole genome shotgun (WGS) entry which is preliminary data.</text>
</comment>
<dbReference type="Proteomes" id="UP000324222">
    <property type="component" value="Unassembled WGS sequence"/>
</dbReference>
<feature type="compositionally biased region" description="Acidic residues" evidence="1">
    <location>
        <begin position="69"/>
        <end position="80"/>
    </location>
</feature>
<reference evidence="2 3" key="1">
    <citation type="submission" date="2019-05" db="EMBL/GenBank/DDBJ databases">
        <title>Another draft genome of Portunus trituberculatus and its Hox gene families provides insights of decapod evolution.</title>
        <authorList>
            <person name="Jeong J.-H."/>
            <person name="Song I."/>
            <person name="Kim S."/>
            <person name="Choi T."/>
            <person name="Kim D."/>
            <person name="Ryu S."/>
            <person name="Kim W."/>
        </authorList>
    </citation>
    <scope>NUCLEOTIDE SEQUENCE [LARGE SCALE GENOMIC DNA]</scope>
    <source>
        <tissue evidence="2">Muscle</tissue>
    </source>
</reference>
<feature type="region of interest" description="Disordered" evidence="1">
    <location>
        <begin position="66"/>
        <end position="86"/>
    </location>
</feature>
<dbReference type="AlphaFoldDB" id="A0A5B7JPL3"/>
<protein>
    <submittedName>
        <fullName evidence="2">Uncharacterized protein</fullName>
    </submittedName>
</protein>
<evidence type="ECO:0000313" key="2">
    <source>
        <dbReference type="EMBL" id="MPC96525.1"/>
    </source>
</evidence>